<dbReference type="RefSeq" id="WP_173804119.1">
    <property type="nucleotide sequence ID" value="NZ_JABSNM010000003.1"/>
</dbReference>
<sequence length="534" mass="56962">MALVIAALPVLPALAQTSTRGAYLASPSTASATTGTTTTATSSRTVASTALNLSPCQPSGLGSDYTVGPGQRFASLDQVPWESLKAGDTVRIFPAATAYKGKFVITARGTASAPVRICGVRAADGSRPVIDGSGATTRAALHNIYATSDYARDIHQDRSLVLIKAAPAQGWTAFPSWIQIDGLKITRGHPDQTFTNAAGAQRRYAAFGACIWVERGQNISILDNEITDCQMAVFSKSTDDGDFAVTRNLRIAGNRFAGHGIVGDVHQHTTYTQSIGTTIEFNIYAPLRNGSPGNAIKDRSAGTVVRYNRLEEGSHALDLVEAEDFPLTAMATPAYRSTLVYGNQIIKTGDSGSVVHYGGDHFGSQPGAGWGEPIFRKGTLHFFHNTLYLKGTTAWVFQVSTTEERVEAWNNAIHFAPTVAQKNLRMEQDVVAPWVGGGIVNLGRNWITTGWQDSDVWHKVRGQLLGTGLQVGGTAAPFDVTTLQPGYGSALIDAAAGAPVSMATTLPLFQFDRDLLPQVRRQRGAASDLGAFEY</sequence>
<dbReference type="EMBL" id="JABSNM010000003">
    <property type="protein sequence ID" value="NRT55124.1"/>
    <property type="molecule type" value="Genomic_DNA"/>
</dbReference>
<accession>A0ABX2FZ96</accession>
<comment type="caution">
    <text evidence="2">The sequence shown here is derived from an EMBL/GenBank/DDBJ whole genome shotgun (WGS) entry which is preliminary data.</text>
</comment>
<dbReference type="Proteomes" id="UP001516061">
    <property type="component" value="Unassembled WGS sequence"/>
</dbReference>
<organism evidence="2 3">
    <name type="scientific">Sphaerotilus uruguayifluvii</name>
    <dbReference type="NCBI Taxonomy" id="2735897"/>
    <lineage>
        <taxon>Bacteria</taxon>
        <taxon>Pseudomonadati</taxon>
        <taxon>Pseudomonadota</taxon>
        <taxon>Betaproteobacteria</taxon>
        <taxon>Burkholderiales</taxon>
        <taxon>Sphaerotilaceae</taxon>
        <taxon>Sphaerotilus</taxon>
    </lineage>
</organism>
<dbReference type="Gene3D" id="2.160.20.10">
    <property type="entry name" value="Single-stranded right-handed beta-helix, Pectin lyase-like"/>
    <property type="match status" value="1"/>
</dbReference>
<evidence type="ECO:0000313" key="2">
    <source>
        <dbReference type="EMBL" id="NRT55124.1"/>
    </source>
</evidence>
<dbReference type="SUPFAM" id="SSF51126">
    <property type="entry name" value="Pectin lyase-like"/>
    <property type="match status" value="1"/>
</dbReference>
<dbReference type="InterPro" id="IPR012334">
    <property type="entry name" value="Pectin_lyas_fold"/>
</dbReference>
<proteinExistence type="predicted"/>
<evidence type="ECO:0008006" key="4">
    <source>
        <dbReference type="Google" id="ProtNLM"/>
    </source>
</evidence>
<keyword evidence="3" id="KW-1185">Reference proteome</keyword>
<name>A0ABX2FZ96_9BURK</name>
<feature type="chain" id="PRO_5046718426" description="Right handed beta helix domain-containing protein" evidence="1">
    <location>
        <begin position="16"/>
        <end position="534"/>
    </location>
</feature>
<keyword evidence="1" id="KW-0732">Signal</keyword>
<protein>
    <recommendedName>
        <fullName evidence="4">Right handed beta helix domain-containing protein</fullName>
    </recommendedName>
</protein>
<reference evidence="2 3" key="1">
    <citation type="submission" date="2020-05" db="EMBL/GenBank/DDBJ databases">
        <title>Genomic Encyclopedia of Type Strains, Phase IV (KMG-V): Genome sequencing to study the core and pangenomes of soil and plant-associated prokaryotes.</title>
        <authorList>
            <person name="Whitman W."/>
        </authorList>
    </citation>
    <scope>NUCLEOTIDE SEQUENCE [LARGE SCALE GENOMIC DNA]</scope>
    <source>
        <strain evidence="2 3">C29</strain>
    </source>
</reference>
<feature type="signal peptide" evidence="1">
    <location>
        <begin position="1"/>
        <end position="15"/>
    </location>
</feature>
<gene>
    <name evidence="2" type="ORF">HNQ01_000834</name>
</gene>
<evidence type="ECO:0000256" key="1">
    <source>
        <dbReference type="SAM" id="SignalP"/>
    </source>
</evidence>
<dbReference type="InterPro" id="IPR011050">
    <property type="entry name" value="Pectin_lyase_fold/virulence"/>
</dbReference>
<evidence type="ECO:0000313" key="3">
    <source>
        <dbReference type="Proteomes" id="UP001516061"/>
    </source>
</evidence>